<feature type="transmembrane region" description="Helical" evidence="1">
    <location>
        <begin position="55"/>
        <end position="76"/>
    </location>
</feature>
<accession>A0ABY8WRN5</accession>
<feature type="transmembrane region" description="Helical" evidence="1">
    <location>
        <begin position="157"/>
        <end position="179"/>
    </location>
</feature>
<name>A0ABY8WRN5_9ACTN</name>
<reference evidence="3 4" key="1">
    <citation type="submission" date="2023-06" db="EMBL/GenBank/DDBJ databases">
        <authorList>
            <person name="Yushchuk O."/>
            <person name="Binda E."/>
            <person name="Ruckert-Reed C."/>
            <person name="Fedorenko V."/>
            <person name="Kalinowski J."/>
            <person name="Marinelli F."/>
        </authorList>
    </citation>
    <scope>NUCLEOTIDE SEQUENCE [LARGE SCALE GENOMIC DNA]</scope>
    <source>
        <strain evidence="3 4">NRRL 3884</strain>
    </source>
</reference>
<sequence>MTAGSALAAVLWLGVLARLPAIRQNRRQRLLWGSLLAGALAVTAALPALDAGRDVPVPAHLFGVLSAYLLLRLISLVTGSGRASRQRALTAAVLVFLGLAGWHGMPASPDRLTAGVTPLQTAYWVVFEGYLTLVLLLAGWACATVRRAAPAGALRDGLLAMGAGSLLLAGYSVGTLVLVLGRGCGVRVDFGTWEVYPDALRAAGVVLFVAGGTAPPMARLRATFDAYRSLAVLRPLWNAIRQAFPQVVLMPPARSALTFPGSAGARLRVYRRVIEIRDGMLALREHLPAGPAAPPGEDPAVTEARALIEALRRRALGEPPAEPDGSWAAVGPEMADEVAWLSRVSTAYRELSRPAGARTPRPAGSPR</sequence>
<evidence type="ECO:0000313" key="4">
    <source>
        <dbReference type="Proteomes" id="UP001240150"/>
    </source>
</evidence>
<proteinExistence type="predicted"/>
<dbReference type="InterPro" id="IPR046675">
    <property type="entry name" value="DUF6545"/>
</dbReference>
<organism evidence="3 4">
    <name type="scientific">Actinoplanes oblitus</name>
    <dbReference type="NCBI Taxonomy" id="3040509"/>
    <lineage>
        <taxon>Bacteria</taxon>
        <taxon>Bacillati</taxon>
        <taxon>Actinomycetota</taxon>
        <taxon>Actinomycetes</taxon>
        <taxon>Micromonosporales</taxon>
        <taxon>Micromonosporaceae</taxon>
        <taxon>Actinoplanes</taxon>
    </lineage>
</organism>
<protein>
    <recommendedName>
        <fullName evidence="2">DUF6545 domain-containing protein</fullName>
    </recommendedName>
</protein>
<dbReference type="Proteomes" id="UP001240150">
    <property type="component" value="Chromosome"/>
</dbReference>
<gene>
    <name evidence="3" type="ORF">ACTOB_002597</name>
</gene>
<feature type="transmembrane region" description="Helical" evidence="1">
    <location>
        <begin position="88"/>
        <end position="105"/>
    </location>
</feature>
<dbReference type="EMBL" id="CP126980">
    <property type="protein sequence ID" value="WIM98969.1"/>
    <property type="molecule type" value="Genomic_DNA"/>
</dbReference>
<evidence type="ECO:0000313" key="3">
    <source>
        <dbReference type="EMBL" id="WIM98969.1"/>
    </source>
</evidence>
<keyword evidence="4" id="KW-1185">Reference proteome</keyword>
<feature type="transmembrane region" description="Helical" evidence="1">
    <location>
        <begin position="199"/>
        <end position="218"/>
    </location>
</feature>
<feature type="domain" description="DUF6545" evidence="2">
    <location>
        <begin position="225"/>
        <end position="349"/>
    </location>
</feature>
<keyword evidence="1" id="KW-1133">Transmembrane helix</keyword>
<evidence type="ECO:0000259" key="2">
    <source>
        <dbReference type="Pfam" id="PF20182"/>
    </source>
</evidence>
<dbReference type="NCBIfam" id="NF042915">
    <property type="entry name" value="MAB_1171c_fam"/>
    <property type="match status" value="1"/>
</dbReference>
<feature type="transmembrane region" description="Helical" evidence="1">
    <location>
        <begin position="30"/>
        <end position="49"/>
    </location>
</feature>
<evidence type="ECO:0000256" key="1">
    <source>
        <dbReference type="SAM" id="Phobius"/>
    </source>
</evidence>
<keyword evidence="1" id="KW-0472">Membrane</keyword>
<keyword evidence="1" id="KW-0812">Transmembrane</keyword>
<dbReference type="Pfam" id="PF20182">
    <property type="entry name" value="DUF6545"/>
    <property type="match status" value="1"/>
</dbReference>
<dbReference type="RefSeq" id="WP_284920406.1">
    <property type="nucleotide sequence ID" value="NZ_CP126980.1"/>
</dbReference>
<feature type="transmembrane region" description="Helical" evidence="1">
    <location>
        <begin position="125"/>
        <end position="145"/>
    </location>
</feature>
<dbReference type="InterPro" id="IPR050039">
    <property type="entry name" value="MAB_1171c-like"/>
</dbReference>